<feature type="transmembrane region" description="Helical" evidence="2">
    <location>
        <begin position="122"/>
        <end position="138"/>
    </location>
</feature>
<feature type="region of interest" description="Disordered" evidence="1">
    <location>
        <begin position="261"/>
        <end position="312"/>
    </location>
</feature>
<sequence length="312" mass="35493">MNTTQYASQPLNPEDLVTFDTTWYNMMNMAMLIFSATLIVHISNAYRAFRMYTKHPSHHLFIMNVVETFCGVSCHLCRVSDYFFVTDCHFKGYYNGVFYYVSTALVTGIYCLRCYRVSPLKFIYAFIMVGFHVAKFASEVDYSLGLDAKVGTFRECATTPGGISFPFLIFTEVYMNAVMLVWWAAAIIYLVRKKSDTLKNLLEGEGAGYTMVSNIVTIVLFTMVIQNVTLNLNPEVLIQTKWAIESKLCVQQMHTYHLKLTQESNEQSSQGSSGPRSGRRKVHDLPFWSWGSTSKDIKSGESKKTNEIHSVA</sequence>
<name>A0ABR2VY68_9FUNG</name>
<feature type="transmembrane region" description="Helical" evidence="2">
    <location>
        <begin position="173"/>
        <end position="191"/>
    </location>
</feature>
<reference evidence="3 4" key="1">
    <citation type="submission" date="2023-04" db="EMBL/GenBank/DDBJ databases">
        <title>Genome of Basidiobolus ranarum AG-B5.</title>
        <authorList>
            <person name="Stajich J.E."/>
            <person name="Carter-House D."/>
            <person name="Gryganskyi A."/>
        </authorList>
    </citation>
    <scope>NUCLEOTIDE SEQUENCE [LARGE SCALE GENOMIC DNA]</scope>
    <source>
        <strain evidence="3 4">AG-B5</strain>
    </source>
</reference>
<evidence type="ECO:0000256" key="1">
    <source>
        <dbReference type="SAM" id="MobiDB-lite"/>
    </source>
</evidence>
<evidence type="ECO:0000313" key="4">
    <source>
        <dbReference type="Proteomes" id="UP001479436"/>
    </source>
</evidence>
<evidence type="ECO:0000256" key="2">
    <source>
        <dbReference type="SAM" id="Phobius"/>
    </source>
</evidence>
<feature type="compositionally biased region" description="Low complexity" evidence="1">
    <location>
        <begin position="262"/>
        <end position="276"/>
    </location>
</feature>
<keyword evidence="2" id="KW-0472">Membrane</keyword>
<gene>
    <name evidence="3" type="ORF">K7432_009204</name>
</gene>
<keyword evidence="2" id="KW-1133">Transmembrane helix</keyword>
<organism evidence="3 4">
    <name type="scientific">Basidiobolus ranarum</name>
    <dbReference type="NCBI Taxonomy" id="34480"/>
    <lineage>
        <taxon>Eukaryota</taxon>
        <taxon>Fungi</taxon>
        <taxon>Fungi incertae sedis</taxon>
        <taxon>Zoopagomycota</taxon>
        <taxon>Entomophthoromycotina</taxon>
        <taxon>Basidiobolomycetes</taxon>
        <taxon>Basidiobolales</taxon>
        <taxon>Basidiobolaceae</taxon>
        <taxon>Basidiobolus</taxon>
    </lineage>
</organism>
<dbReference type="EMBL" id="JASJQH010007429">
    <property type="protein sequence ID" value="KAK9709172.1"/>
    <property type="molecule type" value="Genomic_DNA"/>
</dbReference>
<evidence type="ECO:0000313" key="3">
    <source>
        <dbReference type="EMBL" id="KAK9709172.1"/>
    </source>
</evidence>
<feature type="compositionally biased region" description="Basic and acidic residues" evidence="1">
    <location>
        <begin position="295"/>
        <end position="312"/>
    </location>
</feature>
<protein>
    <submittedName>
        <fullName evidence="3">Uncharacterized protein</fullName>
    </submittedName>
</protein>
<accession>A0ABR2VY68</accession>
<feature type="transmembrane region" description="Helical" evidence="2">
    <location>
        <begin position="97"/>
        <end position="115"/>
    </location>
</feature>
<proteinExistence type="predicted"/>
<keyword evidence="2" id="KW-0812">Transmembrane</keyword>
<keyword evidence="4" id="KW-1185">Reference proteome</keyword>
<comment type="caution">
    <text evidence="3">The sequence shown here is derived from an EMBL/GenBank/DDBJ whole genome shotgun (WGS) entry which is preliminary data.</text>
</comment>
<feature type="transmembrane region" description="Helical" evidence="2">
    <location>
        <begin position="29"/>
        <end position="49"/>
    </location>
</feature>
<dbReference type="Proteomes" id="UP001479436">
    <property type="component" value="Unassembled WGS sequence"/>
</dbReference>